<dbReference type="AlphaFoldDB" id="A0A6H1ZD59"/>
<name>A0A6H1ZD59_9ZZZZ</name>
<reference evidence="1" key="1">
    <citation type="submission" date="2020-03" db="EMBL/GenBank/DDBJ databases">
        <title>The deep terrestrial virosphere.</title>
        <authorList>
            <person name="Holmfeldt K."/>
            <person name="Nilsson E."/>
            <person name="Simone D."/>
            <person name="Lopez-Fernandez M."/>
            <person name="Wu X."/>
            <person name="de Brujin I."/>
            <person name="Lundin D."/>
            <person name="Andersson A."/>
            <person name="Bertilsson S."/>
            <person name="Dopson M."/>
        </authorList>
    </citation>
    <scope>NUCLEOTIDE SEQUENCE</scope>
    <source>
        <strain evidence="1">TM448A00224</strain>
    </source>
</reference>
<organism evidence="1">
    <name type="scientific">viral metagenome</name>
    <dbReference type="NCBI Taxonomy" id="1070528"/>
    <lineage>
        <taxon>unclassified sequences</taxon>
        <taxon>metagenomes</taxon>
        <taxon>organismal metagenomes</taxon>
    </lineage>
</organism>
<accession>A0A6H1ZD59</accession>
<sequence length="69" mass="8137">MFLKTKYYPVDMLNKTIVNVPFNREKNLFFMFRGKEGFTGVKGDRLNSHSCYKFFKITTKDGEDESAKK</sequence>
<proteinExistence type="predicted"/>
<protein>
    <submittedName>
        <fullName evidence="1">Uncharacterized protein</fullName>
    </submittedName>
</protein>
<gene>
    <name evidence="1" type="ORF">TM448A00224_0057</name>
</gene>
<evidence type="ECO:0000313" key="1">
    <source>
        <dbReference type="EMBL" id="QJA45392.1"/>
    </source>
</evidence>
<dbReference type="EMBL" id="MT143989">
    <property type="protein sequence ID" value="QJA45392.1"/>
    <property type="molecule type" value="Genomic_DNA"/>
</dbReference>